<organism evidence="2">
    <name type="scientific">uncultured Rubrobacteraceae bacterium</name>
    <dbReference type="NCBI Taxonomy" id="349277"/>
    <lineage>
        <taxon>Bacteria</taxon>
        <taxon>Bacillati</taxon>
        <taxon>Actinomycetota</taxon>
        <taxon>Rubrobacteria</taxon>
        <taxon>Rubrobacterales</taxon>
        <taxon>Rubrobacteraceae</taxon>
        <taxon>environmental samples</taxon>
    </lineage>
</organism>
<gene>
    <name evidence="2" type="ORF">AVDCRST_MAG01-01-1818</name>
</gene>
<evidence type="ECO:0000313" key="2">
    <source>
        <dbReference type="EMBL" id="CAA9414298.1"/>
    </source>
</evidence>
<proteinExistence type="predicted"/>
<evidence type="ECO:0000259" key="1">
    <source>
        <dbReference type="Pfam" id="PF12688"/>
    </source>
</evidence>
<feature type="domain" description="Tetratrico peptide repeat group 5" evidence="1">
    <location>
        <begin position="28"/>
        <end position="147"/>
    </location>
</feature>
<reference evidence="2" key="1">
    <citation type="submission" date="2020-02" db="EMBL/GenBank/DDBJ databases">
        <authorList>
            <person name="Meier V. D."/>
        </authorList>
    </citation>
    <scope>NUCLEOTIDE SEQUENCE</scope>
    <source>
        <strain evidence="2">AVDCRST_MAG01</strain>
    </source>
</reference>
<dbReference type="InterPro" id="IPR011990">
    <property type="entry name" value="TPR-like_helical_dom_sf"/>
</dbReference>
<dbReference type="SUPFAM" id="SSF48452">
    <property type="entry name" value="TPR-like"/>
    <property type="match status" value="1"/>
</dbReference>
<dbReference type="EMBL" id="CADCUW010000271">
    <property type="protein sequence ID" value="CAA9414298.1"/>
    <property type="molecule type" value="Genomic_DNA"/>
</dbReference>
<dbReference type="Pfam" id="PF12688">
    <property type="entry name" value="TPR_5"/>
    <property type="match status" value="1"/>
</dbReference>
<protein>
    <recommendedName>
        <fullName evidence="1">Tetratrico peptide repeat group 5 domain-containing protein</fullName>
    </recommendedName>
</protein>
<accession>A0A6J4PF52</accession>
<dbReference type="InterPro" id="IPR041656">
    <property type="entry name" value="TPR_5"/>
</dbReference>
<dbReference type="AlphaFoldDB" id="A0A6J4PF52"/>
<dbReference type="Gene3D" id="1.25.40.10">
    <property type="entry name" value="Tetratricopeptide repeat domain"/>
    <property type="match status" value="1"/>
</dbReference>
<name>A0A6J4PF52_9ACTN</name>
<sequence>MEAGERDGAERALFGLLEQNPEDARANYLMASLCDQGDQERRAVPFYQRALAGVDDLPAEDAAGAYLGLGSTFRVLGEYGESRRVLLEGLERFPDDRALSTFLALTLYNLGEHREATSTLLKNLVETTGDPGILPYRRALAFYADRLDETFE</sequence>